<dbReference type="GO" id="GO:0016787">
    <property type="term" value="F:hydrolase activity"/>
    <property type="evidence" value="ECO:0007669"/>
    <property type="project" value="UniProtKB-KW"/>
</dbReference>
<reference evidence="4 5" key="1">
    <citation type="submission" date="2015-02" db="EMBL/GenBank/DDBJ databases">
        <title>Improved understanding of the partial-nitritation anammox process through 23 genomes representing the majority of the microbial community.</title>
        <authorList>
            <person name="Speth D.R."/>
            <person name="In T Zandt M."/>
            <person name="Guerrero Cruz S."/>
            <person name="Jetten M.S."/>
            <person name="Dutilh B.E."/>
        </authorList>
    </citation>
    <scope>NUCLEOTIDE SEQUENCE [LARGE SCALE GENOMIC DNA]</scope>
    <source>
        <strain evidence="4">OLB20</strain>
    </source>
</reference>
<keyword evidence="4" id="KW-0808">Transferase</keyword>
<dbReference type="Proteomes" id="UP000070457">
    <property type="component" value="Unassembled WGS sequence"/>
</dbReference>
<dbReference type="InterPro" id="IPR020476">
    <property type="entry name" value="Nudix_hydrolase"/>
</dbReference>
<dbReference type="CDD" id="cd18873">
    <property type="entry name" value="NUDIX_NadM_like"/>
    <property type="match status" value="1"/>
</dbReference>
<evidence type="ECO:0000313" key="5">
    <source>
        <dbReference type="Proteomes" id="UP000070457"/>
    </source>
</evidence>
<dbReference type="PANTHER" id="PTHR43736">
    <property type="entry name" value="ADP-RIBOSE PYROPHOSPHATASE"/>
    <property type="match status" value="1"/>
</dbReference>
<comment type="similarity">
    <text evidence="2">Belongs to the Nudix hydrolase family.</text>
</comment>
<accession>A0A136LYZ3</accession>
<dbReference type="PANTHER" id="PTHR43736:SF1">
    <property type="entry name" value="DIHYDRONEOPTERIN TRIPHOSPHATE DIPHOSPHATASE"/>
    <property type="match status" value="1"/>
</dbReference>
<dbReference type="InterPro" id="IPR000086">
    <property type="entry name" value="NUDIX_hydrolase_dom"/>
</dbReference>
<dbReference type="AlphaFoldDB" id="A0A136LYZ3"/>
<keyword evidence="4" id="KW-0548">Nucleotidyltransferase</keyword>
<gene>
    <name evidence="4" type="ORF">TR69_WS6001000906</name>
</gene>
<evidence type="ECO:0000313" key="4">
    <source>
        <dbReference type="EMBL" id="KXK26883.1"/>
    </source>
</evidence>
<dbReference type="SUPFAM" id="SSF55811">
    <property type="entry name" value="Nudix"/>
    <property type="match status" value="1"/>
</dbReference>
<dbReference type="EMBL" id="JYNZ01000003">
    <property type="protein sequence ID" value="KXK26883.1"/>
    <property type="molecule type" value="Genomic_DNA"/>
</dbReference>
<comment type="caution">
    <text evidence="4">The sequence shown here is derived from an EMBL/GenBank/DDBJ whole genome shotgun (WGS) entry which is preliminary data.</text>
</comment>
<evidence type="ECO:0000259" key="3">
    <source>
        <dbReference type="PROSITE" id="PS51462"/>
    </source>
</evidence>
<evidence type="ECO:0000256" key="1">
    <source>
        <dbReference type="ARBA" id="ARBA00022801"/>
    </source>
</evidence>
<name>A0A136LYZ3_9BACT</name>
<dbReference type="PROSITE" id="PS00893">
    <property type="entry name" value="NUDIX_BOX"/>
    <property type="match status" value="1"/>
</dbReference>
<dbReference type="InterPro" id="IPR015797">
    <property type="entry name" value="NUDIX_hydrolase-like_dom_sf"/>
</dbReference>
<dbReference type="PRINTS" id="PR00502">
    <property type="entry name" value="NUDIXFAMILY"/>
</dbReference>
<sequence length="137" mass="15357">MPEYKNRVLTVDVLILNSDRHILLIRRGADPYKDHWALPGGYMEYDETSEQAARRELQEETGLSADRLTLLGVFDDPARHPQQRVSVAYYGTATGRLSPADDALETMFFPLDKLPEKLAFDHATMITQLGGVLPAGK</sequence>
<organism evidence="4 5">
    <name type="scientific">candidate division WS6 bacterium OLB20</name>
    <dbReference type="NCBI Taxonomy" id="1617426"/>
    <lineage>
        <taxon>Bacteria</taxon>
        <taxon>Candidatus Dojkabacteria</taxon>
    </lineage>
</organism>
<dbReference type="STRING" id="1617426.TR69_WS6001000906"/>
<feature type="domain" description="Nudix hydrolase" evidence="3">
    <location>
        <begin position="6"/>
        <end position="133"/>
    </location>
</feature>
<dbReference type="PROSITE" id="PS51462">
    <property type="entry name" value="NUDIX"/>
    <property type="match status" value="1"/>
</dbReference>
<keyword evidence="1 2" id="KW-0378">Hydrolase</keyword>
<evidence type="ECO:0000256" key="2">
    <source>
        <dbReference type="RuleBase" id="RU003476"/>
    </source>
</evidence>
<dbReference type="Gene3D" id="3.90.79.10">
    <property type="entry name" value="Nucleoside Triphosphate Pyrophosphohydrolase"/>
    <property type="match status" value="1"/>
</dbReference>
<dbReference type="PATRIC" id="fig|1617426.3.peg.893"/>
<proteinExistence type="inferred from homology"/>
<dbReference type="InterPro" id="IPR020084">
    <property type="entry name" value="NUDIX_hydrolase_CS"/>
</dbReference>
<dbReference type="Pfam" id="PF00293">
    <property type="entry name" value="NUDIX"/>
    <property type="match status" value="1"/>
</dbReference>
<dbReference type="GO" id="GO:0016779">
    <property type="term" value="F:nucleotidyltransferase activity"/>
    <property type="evidence" value="ECO:0007669"/>
    <property type="project" value="UniProtKB-KW"/>
</dbReference>
<protein>
    <submittedName>
        <fullName evidence="4">Bifunctional NMN adenylyltransferase/Nudix hydrolase</fullName>
    </submittedName>
</protein>